<name>A0A839R0M2_9MICO</name>
<dbReference type="Gene3D" id="1.10.600.10">
    <property type="entry name" value="Farnesyl Diphosphate Synthase"/>
    <property type="match status" value="1"/>
</dbReference>
<dbReference type="InterPro" id="IPR000092">
    <property type="entry name" value="Polyprenyl_synt"/>
</dbReference>
<evidence type="ECO:0000313" key="7">
    <source>
        <dbReference type="EMBL" id="MBB3021906.1"/>
    </source>
</evidence>
<dbReference type="PANTHER" id="PTHR12001">
    <property type="entry name" value="GERANYLGERANYL PYROPHOSPHATE SYNTHASE"/>
    <property type="match status" value="1"/>
</dbReference>
<dbReference type="PANTHER" id="PTHR12001:SF69">
    <property type="entry name" value="ALL TRANS-POLYPRENYL-DIPHOSPHATE SYNTHASE PDSS1"/>
    <property type="match status" value="1"/>
</dbReference>
<dbReference type="GO" id="GO:0008299">
    <property type="term" value="P:isoprenoid biosynthetic process"/>
    <property type="evidence" value="ECO:0007669"/>
    <property type="project" value="InterPro"/>
</dbReference>
<dbReference type="InterPro" id="IPR033749">
    <property type="entry name" value="Polyprenyl_synt_CS"/>
</dbReference>
<evidence type="ECO:0000313" key="8">
    <source>
        <dbReference type="Proteomes" id="UP000568050"/>
    </source>
</evidence>
<dbReference type="Proteomes" id="UP000568050">
    <property type="component" value="Unassembled WGS sequence"/>
</dbReference>
<keyword evidence="3 6" id="KW-0808">Transferase</keyword>
<comment type="similarity">
    <text evidence="2 6">Belongs to the FPP/GGPP synthase family.</text>
</comment>
<organism evidence="7 8">
    <name type="scientific">Helcobacillus massiliensis</name>
    <dbReference type="NCBI Taxonomy" id="521392"/>
    <lineage>
        <taxon>Bacteria</taxon>
        <taxon>Bacillati</taxon>
        <taxon>Actinomycetota</taxon>
        <taxon>Actinomycetes</taxon>
        <taxon>Micrococcales</taxon>
        <taxon>Dermabacteraceae</taxon>
        <taxon>Helcobacillus</taxon>
    </lineage>
</organism>
<dbReference type="SFLD" id="SFLDG01017">
    <property type="entry name" value="Polyprenyl_Transferase_Like"/>
    <property type="match status" value="1"/>
</dbReference>
<dbReference type="EC" id="2.5.1.30" evidence="7"/>
<accession>A0A839R0M2</accession>
<dbReference type="EMBL" id="JACHWP010000001">
    <property type="protein sequence ID" value="MBB3021906.1"/>
    <property type="molecule type" value="Genomic_DNA"/>
</dbReference>
<gene>
    <name evidence="7" type="ORF">FHX50_000154</name>
</gene>
<dbReference type="CDD" id="cd00685">
    <property type="entry name" value="Trans_IPPS_HT"/>
    <property type="match status" value="1"/>
</dbReference>
<reference evidence="7 8" key="1">
    <citation type="submission" date="2020-08" db="EMBL/GenBank/DDBJ databases">
        <title>Sequencing the genomes of 1000 actinobacteria strains.</title>
        <authorList>
            <person name="Klenk H.-P."/>
        </authorList>
    </citation>
    <scope>NUCLEOTIDE SEQUENCE [LARGE SCALE GENOMIC DNA]</scope>
    <source>
        <strain evidence="7 8">DSM 23040</strain>
    </source>
</reference>
<dbReference type="InterPro" id="IPR008949">
    <property type="entry name" value="Isoprenoid_synthase_dom_sf"/>
</dbReference>
<evidence type="ECO:0000256" key="4">
    <source>
        <dbReference type="ARBA" id="ARBA00022723"/>
    </source>
</evidence>
<keyword evidence="5" id="KW-0460">Magnesium</keyword>
<sequence length="335" mass="35510">MSSFALPSDLDDAFADSLLTDLAEVEKRLNDAVATHDAMAQWTAKHLMVAGGKRIRPLLVLLAAHLGEGTNDKVLDAAVLVELTHLASLYHDDVMDGATTRRGTRAAHQVWGNNVAILTGDFLFARASALSAKLGPEAVLLHANTFERLCLGQLNETVGPAENADAFQHYISVLENKTGSLIAAAGILGAQLGNAAADTVGALGRYGEAVGVAFQLADDVIDLRSNPETSGKTPGTDLREGVPTMPTLLLRQRHADGDDAPGTTAVLHAIESDLESDDALQHAVKLLAADPATDRTQELADEYGDEAIDIIRDLPESQARSALLEFTTQLVRRSA</sequence>
<evidence type="ECO:0000256" key="2">
    <source>
        <dbReference type="ARBA" id="ARBA00006706"/>
    </source>
</evidence>
<dbReference type="PROSITE" id="PS00444">
    <property type="entry name" value="POLYPRENYL_SYNTHASE_2"/>
    <property type="match status" value="1"/>
</dbReference>
<dbReference type="AlphaFoldDB" id="A0A839R0M2"/>
<proteinExistence type="inferred from homology"/>
<keyword evidence="4" id="KW-0479">Metal-binding</keyword>
<dbReference type="GO" id="GO:0046872">
    <property type="term" value="F:metal ion binding"/>
    <property type="evidence" value="ECO:0007669"/>
    <property type="project" value="UniProtKB-KW"/>
</dbReference>
<keyword evidence="8" id="KW-1185">Reference proteome</keyword>
<comment type="caution">
    <text evidence="7">The sequence shown here is derived from an EMBL/GenBank/DDBJ whole genome shotgun (WGS) entry which is preliminary data.</text>
</comment>
<evidence type="ECO:0000256" key="3">
    <source>
        <dbReference type="ARBA" id="ARBA00022679"/>
    </source>
</evidence>
<dbReference type="SFLD" id="SFLDS00005">
    <property type="entry name" value="Isoprenoid_Synthase_Type_I"/>
    <property type="match status" value="1"/>
</dbReference>
<dbReference type="GO" id="GO:0000010">
    <property type="term" value="F:heptaprenyl diphosphate synthase activity"/>
    <property type="evidence" value="ECO:0007669"/>
    <property type="project" value="UniProtKB-EC"/>
</dbReference>
<dbReference type="SUPFAM" id="SSF48576">
    <property type="entry name" value="Terpenoid synthases"/>
    <property type="match status" value="1"/>
</dbReference>
<comment type="cofactor">
    <cofactor evidence="1">
        <name>Mg(2+)</name>
        <dbReference type="ChEBI" id="CHEBI:18420"/>
    </cofactor>
</comment>
<dbReference type="Pfam" id="PF00348">
    <property type="entry name" value="polyprenyl_synt"/>
    <property type="match status" value="1"/>
</dbReference>
<protein>
    <submittedName>
        <fullName evidence="7">Heptaprenyl diphosphate synthase</fullName>
        <ecNumber evidence="7">2.5.1.30</ecNumber>
    </submittedName>
</protein>
<evidence type="ECO:0000256" key="1">
    <source>
        <dbReference type="ARBA" id="ARBA00001946"/>
    </source>
</evidence>
<evidence type="ECO:0000256" key="5">
    <source>
        <dbReference type="ARBA" id="ARBA00022842"/>
    </source>
</evidence>
<dbReference type="RefSeq" id="WP_183373579.1">
    <property type="nucleotide sequence ID" value="NZ_CBCSFZ010000047.1"/>
</dbReference>
<evidence type="ECO:0000256" key="6">
    <source>
        <dbReference type="RuleBase" id="RU004466"/>
    </source>
</evidence>